<comment type="caution">
    <text evidence="1">The sequence shown here is derived from an EMBL/GenBank/DDBJ whole genome shotgun (WGS) entry which is preliminary data.</text>
</comment>
<evidence type="ECO:0000313" key="2">
    <source>
        <dbReference type="Proteomes" id="UP000737018"/>
    </source>
</evidence>
<dbReference type="EMBL" id="JRKL02000367">
    <property type="protein sequence ID" value="KAF3972058.1"/>
    <property type="molecule type" value="Genomic_DNA"/>
</dbReference>
<dbReference type="Proteomes" id="UP000737018">
    <property type="component" value="Unassembled WGS sequence"/>
</dbReference>
<protein>
    <submittedName>
        <fullName evidence="1">Uncharacterized protein</fullName>
    </submittedName>
</protein>
<dbReference type="OrthoDB" id="10293908at2759"/>
<accession>A0A8J4VU04</accession>
<sequence length="66" mass="7772">MLSEEFSVFSAFDHQRSFRLQTVLVFWRTQQKIFIDIDAFLLRRLCAEGIVAFHILHYLGLNKPTG</sequence>
<dbReference type="AlphaFoldDB" id="A0A8J4VU04"/>
<reference evidence="1" key="1">
    <citation type="submission" date="2020-03" db="EMBL/GenBank/DDBJ databases">
        <title>Castanea mollissima Vanexum genome sequencing.</title>
        <authorList>
            <person name="Staton M."/>
        </authorList>
    </citation>
    <scope>NUCLEOTIDE SEQUENCE</scope>
    <source>
        <tissue evidence="1">Leaf</tissue>
    </source>
</reference>
<name>A0A8J4VU04_9ROSI</name>
<proteinExistence type="predicted"/>
<gene>
    <name evidence="1" type="ORF">CMV_004409</name>
</gene>
<evidence type="ECO:0000313" key="1">
    <source>
        <dbReference type="EMBL" id="KAF3972058.1"/>
    </source>
</evidence>
<organism evidence="1 2">
    <name type="scientific">Castanea mollissima</name>
    <name type="common">Chinese chestnut</name>
    <dbReference type="NCBI Taxonomy" id="60419"/>
    <lineage>
        <taxon>Eukaryota</taxon>
        <taxon>Viridiplantae</taxon>
        <taxon>Streptophyta</taxon>
        <taxon>Embryophyta</taxon>
        <taxon>Tracheophyta</taxon>
        <taxon>Spermatophyta</taxon>
        <taxon>Magnoliopsida</taxon>
        <taxon>eudicotyledons</taxon>
        <taxon>Gunneridae</taxon>
        <taxon>Pentapetalae</taxon>
        <taxon>rosids</taxon>
        <taxon>fabids</taxon>
        <taxon>Fagales</taxon>
        <taxon>Fagaceae</taxon>
        <taxon>Castanea</taxon>
    </lineage>
</organism>
<keyword evidence="2" id="KW-1185">Reference proteome</keyword>